<dbReference type="NCBIfam" id="NF033788">
    <property type="entry name" value="HTH_metalloreg"/>
    <property type="match status" value="1"/>
</dbReference>
<dbReference type="InterPro" id="IPR001845">
    <property type="entry name" value="HTH_ArsR_DNA-bd_dom"/>
</dbReference>
<dbReference type="Proteomes" id="UP000054623">
    <property type="component" value="Unassembled WGS sequence"/>
</dbReference>
<reference evidence="6 7" key="2">
    <citation type="submission" date="2015-12" db="EMBL/GenBank/DDBJ databases">
        <title>Draft Genome Sequence of Desulfitobacterium hafniense Strain DH, a Sulfate-reducing Bacterium Isolated from Paddy Soils.</title>
        <authorList>
            <person name="Bao P."/>
            <person name="Zhang X."/>
            <person name="Li G."/>
        </authorList>
    </citation>
    <scope>NUCLEOTIDE SEQUENCE [LARGE SCALE GENOMIC DNA]</scope>
    <source>
        <strain evidence="6 7">DH</strain>
    </source>
</reference>
<dbReference type="InterPro" id="IPR011991">
    <property type="entry name" value="ArsR-like_HTH"/>
</dbReference>
<dbReference type="OrthoDB" id="9798835at2"/>
<dbReference type="PROSITE" id="PS50987">
    <property type="entry name" value="HTH_ARSR_2"/>
    <property type="match status" value="1"/>
</dbReference>
<dbReference type="CDD" id="cd00090">
    <property type="entry name" value="HTH_ARSR"/>
    <property type="match status" value="1"/>
</dbReference>
<dbReference type="InterPro" id="IPR036388">
    <property type="entry name" value="WH-like_DNA-bd_sf"/>
</dbReference>
<dbReference type="GO" id="GO:0003677">
    <property type="term" value="F:DNA binding"/>
    <property type="evidence" value="ECO:0007669"/>
    <property type="project" value="UniProtKB-KW"/>
</dbReference>
<dbReference type="SMART" id="SM00418">
    <property type="entry name" value="HTH_ARSR"/>
    <property type="match status" value="1"/>
</dbReference>
<dbReference type="EMBL" id="LK996017">
    <property type="protein sequence ID" value="CDX02029.1"/>
    <property type="molecule type" value="Genomic_DNA"/>
</dbReference>
<evidence type="ECO:0000313" key="7">
    <source>
        <dbReference type="Proteomes" id="UP000054623"/>
    </source>
</evidence>
<reference evidence="5" key="1">
    <citation type="submission" date="2014-07" db="EMBL/GenBank/DDBJ databases">
        <authorList>
            <person name="Hornung V.Bastian."/>
        </authorList>
    </citation>
    <scope>NUCLEOTIDE SEQUENCE</scope>
    <source>
        <strain evidence="5">PCE-S</strain>
    </source>
</reference>
<sequence length="110" mass="12305">MKTNHLESAKVFKAFCDETRLAILEMLQSGEKCACVLLEEVEVGQSTLSHHMKILLESGVISARKEGKWTYYSINEQGRKRALGLLQAITETPMLTGEADEKCCEKESVL</sequence>
<keyword evidence="1" id="KW-0805">Transcription regulation</keyword>
<dbReference type="PANTHER" id="PTHR33154:SF18">
    <property type="entry name" value="ARSENICAL RESISTANCE OPERON REPRESSOR"/>
    <property type="match status" value="1"/>
</dbReference>
<dbReference type="PATRIC" id="fig|49338.4.peg.2308"/>
<evidence type="ECO:0000256" key="3">
    <source>
        <dbReference type="ARBA" id="ARBA00023163"/>
    </source>
</evidence>
<dbReference type="PANTHER" id="PTHR33154">
    <property type="entry name" value="TRANSCRIPTIONAL REGULATOR, ARSR FAMILY"/>
    <property type="match status" value="1"/>
</dbReference>
<dbReference type="GO" id="GO:0003700">
    <property type="term" value="F:DNA-binding transcription factor activity"/>
    <property type="evidence" value="ECO:0007669"/>
    <property type="project" value="InterPro"/>
</dbReference>
<organism evidence="5">
    <name type="scientific">Desulfitobacterium hafniense</name>
    <name type="common">Desulfitobacterium frappieri</name>
    <dbReference type="NCBI Taxonomy" id="49338"/>
    <lineage>
        <taxon>Bacteria</taxon>
        <taxon>Bacillati</taxon>
        <taxon>Bacillota</taxon>
        <taxon>Clostridia</taxon>
        <taxon>Eubacteriales</taxon>
        <taxon>Desulfitobacteriaceae</taxon>
        <taxon>Desulfitobacterium</taxon>
    </lineage>
</organism>
<accession>A0A098AZH3</accession>
<evidence type="ECO:0000256" key="1">
    <source>
        <dbReference type="ARBA" id="ARBA00023015"/>
    </source>
</evidence>
<dbReference type="PRINTS" id="PR00778">
    <property type="entry name" value="HTHARSR"/>
</dbReference>
<dbReference type="InterPro" id="IPR036390">
    <property type="entry name" value="WH_DNA-bd_sf"/>
</dbReference>
<keyword evidence="2" id="KW-0238">DNA-binding</keyword>
<evidence type="ECO:0000313" key="6">
    <source>
        <dbReference type="EMBL" id="KTE93176.1"/>
    </source>
</evidence>
<feature type="domain" description="HTH arsR-type" evidence="4">
    <location>
        <begin position="1"/>
        <end position="97"/>
    </location>
</feature>
<dbReference type="Gene3D" id="1.10.10.10">
    <property type="entry name" value="Winged helix-like DNA-binding domain superfamily/Winged helix DNA-binding domain"/>
    <property type="match status" value="1"/>
</dbReference>
<dbReference type="Pfam" id="PF01022">
    <property type="entry name" value="HTH_5"/>
    <property type="match status" value="1"/>
</dbReference>
<evidence type="ECO:0000313" key="5">
    <source>
        <dbReference type="EMBL" id="CDX02029.1"/>
    </source>
</evidence>
<keyword evidence="3" id="KW-0804">Transcription</keyword>
<evidence type="ECO:0000259" key="4">
    <source>
        <dbReference type="PROSITE" id="PS50987"/>
    </source>
</evidence>
<gene>
    <name evidence="6" type="ORF">AT727_15720</name>
    <name evidence="5" type="ORF">DPCES_2142</name>
</gene>
<name>A0A098AZH3_DESHA</name>
<dbReference type="AlphaFoldDB" id="A0A098AZH3"/>
<proteinExistence type="predicted"/>
<dbReference type="SUPFAM" id="SSF46785">
    <property type="entry name" value="Winged helix' DNA-binding domain"/>
    <property type="match status" value="1"/>
</dbReference>
<dbReference type="RefSeq" id="WP_005812923.1">
    <property type="nucleotide sequence ID" value="NZ_CABKQQ010000043.1"/>
</dbReference>
<evidence type="ECO:0000256" key="2">
    <source>
        <dbReference type="ARBA" id="ARBA00023125"/>
    </source>
</evidence>
<dbReference type="InterPro" id="IPR051081">
    <property type="entry name" value="HTH_MetalResp_TranReg"/>
</dbReference>
<dbReference type="EMBL" id="LOCK01000008">
    <property type="protein sequence ID" value="KTE93176.1"/>
    <property type="molecule type" value="Genomic_DNA"/>
</dbReference>
<protein>
    <submittedName>
        <fullName evidence="6">ArsR family transcriptional regulator</fullName>
    </submittedName>
    <submittedName>
        <fullName evidence="5">Helix_turn_helix, Arsenical Resistance Operon Repressor</fullName>
    </submittedName>
</protein>